<name>A0A2T7PEC9_POMCA</name>
<dbReference type="OrthoDB" id="26525at2759"/>
<feature type="domain" description="EF-hand" evidence="4">
    <location>
        <begin position="38"/>
        <end position="73"/>
    </location>
</feature>
<dbReference type="Proteomes" id="UP000245119">
    <property type="component" value="Linkage Group LG4"/>
</dbReference>
<sequence>MTTPPRHVRVDPFAGTGQIEWEEFADFMRSIKMATAQEQMEQILLAFKLFDKNNDDYIDAKELLRVVTSMGERLTQEEAEEMIRVADVDNDGRINYKEFVKFIMAPCL</sequence>
<dbReference type="GO" id="GO:0016460">
    <property type="term" value="C:myosin II complex"/>
    <property type="evidence" value="ECO:0007669"/>
    <property type="project" value="TreeGrafter"/>
</dbReference>
<proteinExistence type="predicted"/>
<dbReference type="InterPro" id="IPR050230">
    <property type="entry name" value="CALM/Myosin/TropC-like"/>
</dbReference>
<keyword evidence="2" id="KW-0106">Calcium</keyword>
<dbReference type="PROSITE" id="PS50222">
    <property type="entry name" value="EF_HAND_2"/>
    <property type="match status" value="2"/>
</dbReference>
<dbReference type="InterPro" id="IPR002048">
    <property type="entry name" value="EF_hand_dom"/>
</dbReference>
<dbReference type="PANTHER" id="PTHR23048">
    <property type="entry name" value="MYOSIN LIGHT CHAIN 1, 3"/>
    <property type="match status" value="1"/>
</dbReference>
<keyword evidence="3" id="KW-0514">Muscle protein</keyword>
<dbReference type="GO" id="GO:0005509">
    <property type="term" value="F:calcium ion binding"/>
    <property type="evidence" value="ECO:0007669"/>
    <property type="project" value="InterPro"/>
</dbReference>
<dbReference type="SUPFAM" id="SSF47473">
    <property type="entry name" value="EF-hand"/>
    <property type="match status" value="1"/>
</dbReference>
<organism evidence="5 6">
    <name type="scientific">Pomacea canaliculata</name>
    <name type="common">Golden apple snail</name>
    <dbReference type="NCBI Taxonomy" id="400727"/>
    <lineage>
        <taxon>Eukaryota</taxon>
        <taxon>Metazoa</taxon>
        <taxon>Spiralia</taxon>
        <taxon>Lophotrochozoa</taxon>
        <taxon>Mollusca</taxon>
        <taxon>Gastropoda</taxon>
        <taxon>Caenogastropoda</taxon>
        <taxon>Architaenioglossa</taxon>
        <taxon>Ampullarioidea</taxon>
        <taxon>Ampullariidae</taxon>
        <taxon>Pomacea</taxon>
    </lineage>
</organism>
<evidence type="ECO:0000259" key="4">
    <source>
        <dbReference type="PROSITE" id="PS50222"/>
    </source>
</evidence>
<evidence type="ECO:0000313" key="6">
    <source>
        <dbReference type="Proteomes" id="UP000245119"/>
    </source>
</evidence>
<dbReference type="InterPro" id="IPR011992">
    <property type="entry name" value="EF-hand-dom_pair"/>
</dbReference>
<dbReference type="SMART" id="SM00054">
    <property type="entry name" value="EFh"/>
    <property type="match status" value="2"/>
</dbReference>
<dbReference type="AlphaFoldDB" id="A0A2T7PEC9"/>
<evidence type="ECO:0000313" key="5">
    <source>
        <dbReference type="EMBL" id="PVD31776.1"/>
    </source>
</evidence>
<gene>
    <name evidence="5" type="ORF">C0Q70_07194</name>
</gene>
<dbReference type="EMBL" id="PZQS01000004">
    <property type="protein sequence ID" value="PVD31776.1"/>
    <property type="molecule type" value="Genomic_DNA"/>
</dbReference>
<dbReference type="Gene3D" id="1.10.238.10">
    <property type="entry name" value="EF-hand"/>
    <property type="match status" value="1"/>
</dbReference>
<evidence type="ECO:0000256" key="1">
    <source>
        <dbReference type="ARBA" id="ARBA00022737"/>
    </source>
</evidence>
<keyword evidence="1" id="KW-0677">Repeat</keyword>
<dbReference type="PANTHER" id="PTHR23048:SF0">
    <property type="entry name" value="CALMODULIN LIKE 3"/>
    <property type="match status" value="1"/>
</dbReference>
<dbReference type="PROSITE" id="PS00018">
    <property type="entry name" value="EF_HAND_1"/>
    <property type="match status" value="2"/>
</dbReference>
<dbReference type="CDD" id="cd00051">
    <property type="entry name" value="EFh"/>
    <property type="match status" value="1"/>
</dbReference>
<protein>
    <recommendedName>
        <fullName evidence="4">EF-hand domain-containing protein</fullName>
    </recommendedName>
</protein>
<dbReference type="STRING" id="400727.A0A2T7PEC9"/>
<accession>A0A2T7PEC9</accession>
<keyword evidence="6" id="KW-1185">Reference proteome</keyword>
<dbReference type="InterPro" id="IPR018247">
    <property type="entry name" value="EF_Hand_1_Ca_BS"/>
</dbReference>
<feature type="domain" description="EF-hand" evidence="4">
    <location>
        <begin position="74"/>
        <end position="108"/>
    </location>
</feature>
<dbReference type="FunFam" id="1.10.238.10:FF:000001">
    <property type="entry name" value="Calmodulin 1"/>
    <property type="match status" value="1"/>
</dbReference>
<dbReference type="Pfam" id="PF13499">
    <property type="entry name" value="EF-hand_7"/>
    <property type="match status" value="1"/>
</dbReference>
<reference evidence="5 6" key="1">
    <citation type="submission" date="2018-04" db="EMBL/GenBank/DDBJ databases">
        <title>The genome of golden apple snail Pomacea canaliculata provides insight into stress tolerance and invasive adaptation.</title>
        <authorList>
            <person name="Liu C."/>
            <person name="Liu B."/>
            <person name="Ren Y."/>
            <person name="Zhang Y."/>
            <person name="Wang H."/>
            <person name="Li S."/>
            <person name="Jiang F."/>
            <person name="Yin L."/>
            <person name="Zhang G."/>
            <person name="Qian W."/>
            <person name="Fan W."/>
        </authorList>
    </citation>
    <scope>NUCLEOTIDE SEQUENCE [LARGE SCALE GENOMIC DNA]</scope>
    <source>
        <strain evidence="5">SZHN2017</strain>
        <tissue evidence="5">Muscle</tissue>
    </source>
</reference>
<evidence type="ECO:0000256" key="2">
    <source>
        <dbReference type="ARBA" id="ARBA00022837"/>
    </source>
</evidence>
<evidence type="ECO:0000256" key="3">
    <source>
        <dbReference type="ARBA" id="ARBA00023179"/>
    </source>
</evidence>
<comment type="caution">
    <text evidence="5">The sequence shown here is derived from an EMBL/GenBank/DDBJ whole genome shotgun (WGS) entry which is preliminary data.</text>
</comment>